<comment type="pathway">
    <text evidence="7">Protein modification; lipoprotein biosynthesis (diacylglyceryl transfer).</text>
</comment>
<comment type="similarity">
    <text evidence="1 7">Belongs to the Lgt family.</text>
</comment>
<dbReference type="PANTHER" id="PTHR30589:SF0">
    <property type="entry name" value="PHOSPHATIDYLGLYCEROL--PROLIPOPROTEIN DIACYLGLYCERYL TRANSFERASE"/>
    <property type="match status" value="1"/>
</dbReference>
<proteinExistence type="inferred from homology"/>
<keyword evidence="2 7" id="KW-1003">Cell membrane</keyword>
<dbReference type="NCBIfam" id="TIGR00544">
    <property type="entry name" value="lgt"/>
    <property type="match status" value="1"/>
</dbReference>
<protein>
    <recommendedName>
        <fullName evidence="7">Phosphatidylglycerol--prolipoprotein diacylglyceryl transferase</fullName>
        <ecNumber evidence="7">2.5.1.145</ecNumber>
    </recommendedName>
</protein>
<gene>
    <name evidence="7 8" type="primary">lgt</name>
    <name evidence="8" type="ORF">ACFQPS_09480</name>
</gene>
<evidence type="ECO:0000256" key="1">
    <source>
        <dbReference type="ARBA" id="ARBA00007150"/>
    </source>
</evidence>
<feature type="transmembrane region" description="Helical" evidence="7">
    <location>
        <begin position="123"/>
        <end position="143"/>
    </location>
</feature>
<dbReference type="PANTHER" id="PTHR30589">
    <property type="entry name" value="PROLIPOPROTEIN DIACYLGLYCERYL TRANSFERASE"/>
    <property type="match status" value="1"/>
</dbReference>
<feature type="transmembrane region" description="Helical" evidence="7">
    <location>
        <begin position="92"/>
        <end position="116"/>
    </location>
</feature>
<name>A0ABW2KW44_9PROT</name>
<feature type="transmembrane region" description="Helical" evidence="7">
    <location>
        <begin position="58"/>
        <end position="80"/>
    </location>
</feature>
<keyword evidence="4 7" id="KW-0812">Transmembrane</keyword>
<evidence type="ECO:0000256" key="7">
    <source>
        <dbReference type="HAMAP-Rule" id="MF_01147"/>
    </source>
</evidence>
<evidence type="ECO:0000256" key="2">
    <source>
        <dbReference type="ARBA" id="ARBA00022475"/>
    </source>
</evidence>
<evidence type="ECO:0000313" key="9">
    <source>
        <dbReference type="Proteomes" id="UP001596456"/>
    </source>
</evidence>
<evidence type="ECO:0000256" key="6">
    <source>
        <dbReference type="ARBA" id="ARBA00023136"/>
    </source>
</evidence>
<evidence type="ECO:0000313" key="8">
    <source>
        <dbReference type="EMBL" id="MFC7333392.1"/>
    </source>
</evidence>
<keyword evidence="5 7" id="KW-1133">Transmembrane helix</keyword>
<accession>A0ABW2KW44</accession>
<dbReference type="EC" id="2.5.1.145" evidence="7"/>
<feature type="transmembrane region" description="Helical" evidence="7">
    <location>
        <begin position="234"/>
        <end position="259"/>
    </location>
</feature>
<keyword evidence="9" id="KW-1185">Reference proteome</keyword>
<dbReference type="PROSITE" id="PS01311">
    <property type="entry name" value="LGT"/>
    <property type="match status" value="1"/>
</dbReference>
<dbReference type="Pfam" id="PF01790">
    <property type="entry name" value="LGT"/>
    <property type="match status" value="1"/>
</dbReference>
<feature type="binding site" evidence="7">
    <location>
        <position position="141"/>
    </location>
    <ligand>
        <name>a 1,2-diacyl-sn-glycero-3-phospho-(1'-sn-glycerol)</name>
        <dbReference type="ChEBI" id="CHEBI:64716"/>
    </ligand>
</feature>
<dbReference type="EMBL" id="JBHTCM010000010">
    <property type="protein sequence ID" value="MFC7333392.1"/>
    <property type="molecule type" value="Genomic_DNA"/>
</dbReference>
<comment type="function">
    <text evidence="7">Catalyzes the transfer of the diacylglyceryl group from phosphatidylglycerol to the sulfhydryl group of the N-terminal cysteine of a prolipoprotein, the first step in the formation of mature lipoproteins.</text>
</comment>
<comment type="catalytic activity">
    <reaction evidence="7">
        <text>L-cysteinyl-[prolipoprotein] + a 1,2-diacyl-sn-glycero-3-phospho-(1'-sn-glycerol) = an S-1,2-diacyl-sn-glyceryl-L-cysteinyl-[prolipoprotein] + sn-glycerol 1-phosphate + H(+)</text>
        <dbReference type="Rhea" id="RHEA:56712"/>
        <dbReference type="Rhea" id="RHEA-COMP:14679"/>
        <dbReference type="Rhea" id="RHEA-COMP:14680"/>
        <dbReference type="ChEBI" id="CHEBI:15378"/>
        <dbReference type="ChEBI" id="CHEBI:29950"/>
        <dbReference type="ChEBI" id="CHEBI:57685"/>
        <dbReference type="ChEBI" id="CHEBI:64716"/>
        <dbReference type="ChEBI" id="CHEBI:140658"/>
        <dbReference type="EC" id="2.5.1.145"/>
    </reaction>
</comment>
<keyword evidence="6 7" id="KW-0472">Membrane</keyword>
<dbReference type="HAMAP" id="MF_01147">
    <property type="entry name" value="Lgt"/>
    <property type="match status" value="1"/>
</dbReference>
<dbReference type="Proteomes" id="UP001596456">
    <property type="component" value="Unassembled WGS sequence"/>
</dbReference>
<comment type="subcellular location">
    <subcellularLocation>
        <location evidence="7">Cell membrane</location>
        <topology evidence="7">Multi-pass membrane protein</topology>
    </subcellularLocation>
</comment>
<evidence type="ECO:0000256" key="5">
    <source>
        <dbReference type="ARBA" id="ARBA00022989"/>
    </source>
</evidence>
<dbReference type="GO" id="GO:0008961">
    <property type="term" value="F:phosphatidylglycerol-prolipoprotein diacylglyceryl transferase activity"/>
    <property type="evidence" value="ECO:0007669"/>
    <property type="project" value="UniProtKB-EC"/>
</dbReference>
<evidence type="ECO:0000256" key="4">
    <source>
        <dbReference type="ARBA" id="ARBA00022692"/>
    </source>
</evidence>
<evidence type="ECO:0000256" key="3">
    <source>
        <dbReference type="ARBA" id="ARBA00022679"/>
    </source>
</evidence>
<comment type="caution">
    <text evidence="8">The sequence shown here is derived from an EMBL/GenBank/DDBJ whole genome shotgun (WGS) entry which is preliminary data.</text>
</comment>
<organism evidence="8 9">
    <name type="scientific">Rhodocista pekingensis</name>
    <dbReference type="NCBI Taxonomy" id="201185"/>
    <lineage>
        <taxon>Bacteria</taxon>
        <taxon>Pseudomonadati</taxon>
        <taxon>Pseudomonadota</taxon>
        <taxon>Alphaproteobacteria</taxon>
        <taxon>Rhodospirillales</taxon>
        <taxon>Azospirillaceae</taxon>
        <taxon>Rhodocista</taxon>
    </lineage>
</organism>
<reference evidence="9" key="1">
    <citation type="journal article" date="2019" name="Int. J. Syst. Evol. Microbiol.">
        <title>The Global Catalogue of Microorganisms (GCM) 10K type strain sequencing project: providing services to taxonomists for standard genome sequencing and annotation.</title>
        <authorList>
            <consortium name="The Broad Institute Genomics Platform"/>
            <consortium name="The Broad Institute Genome Sequencing Center for Infectious Disease"/>
            <person name="Wu L."/>
            <person name="Ma J."/>
        </authorList>
    </citation>
    <scope>NUCLEOTIDE SEQUENCE [LARGE SCALE GENOMIC DNA]</scope>
    <source>
        <strain evidence="9">CGMCC 1.16275</strain>
    </source>
</reference>
<feature type="transmembrane region" description="Helical" evidence="7">
    <location>
        <begin position="20"/>
        <end position="38"/>
    </location>
</feature>
<sequence>MSGIPFPALDPVAVELGPIVIRWYALAYLAGFLFGWWYCTRLSRAIPGRPTPDDLSEFLTWAIVGVLLGGRLGFVLFYNLDYYMQHPVQVLAIWSGGMSFHGGLAGIVLAILLYGWRHGFSPFALGDLVAVAGPVGLFLGRIANFVNGELWGRPAPDLPWGVIFPDPRAGGVPRHPSQLYEAALEGLVLFAVLAWLASKPGVRERTGTLSGTFLVGYGIARILGEVFREPDVQIGYLAFGVTMGQILSVPMVLIGLWILTRAPFGPARTPAAAATGR</sequence>
<keyword evidence="3 7" id="KW-0808">Transferase</keyword>
<dbReference type="InterPro" id="IPR001640">
    <property type="entry name" value="Lgt"/>
</dbReference>
<dbReference type="RefSeq" id="WP_377358445.1">
    <property type="nucleotide sequence ID" value="NZ_JBHTCM010000010.1"/>
</dbReference>